<keyword evidence="3" id="KW-1185">Reference proteome</keyword>
<dbReference type="PROSITE" id="PS51725">
    <property type="entry name" value="ABM"/>
    <property type="match status" value="1"/>
</dbReference>
<evidence type="ECO:0000259" key="1">
    <source>
        <dbReference type="PROSITE" id="PS51725"/>
    </source>
</evidence>
<proteinExistence type="predicted"/>
<keyword evidence="2" id="KW-0614">Plasmid</keyword>
<sequence length="96" mass="11634">MIILNVFFKVKEDSKRNFLGLLENMVVESNKEDGCIYYELWIDAKNPDHYSLIEHWRDQATLTDHGKTSHWIHFNDTVNNYLEEKYDEHHYTEIPF</sequence>
<geneLocation type="plasmid" evidence="2 3">
    <name>PPGU16_p1</name>
</geneLocation>
<keyword evidence="2" id="KW-0503">Monooxygenase</keyword>
<dbReference type="KEGG" id="plad:PPGU16_58190"/>
<reference evidence="2 3" key="1">
    <citation type="journal article" date="2020" name="Genes (Basel)">
        <title>Genomic Comparison of Insect Gut Symbionts from Divergent Burkholderia Subclades.</title>
        <authorList>
            <person name="Takeshita K."/>
            <person name="Kikuchi Y."/>
        </authorList>
    </citation>
    <scope>NUCLEOTIDE SEQUENCE [LARGE SCALE GENOMIC DNA]</scope>
    <source>
        <strain evidence="2 3">PGU16</strain>
        <plasmid evidence="2 3">PPGU16_p1</plasmid>
    </source>
</reference>
<gene>
    <name evidence="2" type="ORF">PPGU16_58190</name>
</gene>
<dbReference type="AlphaFoldDB" id="A0A7I8BVS1"/>
<dbReference type="GO" id="GO:0004497">
    <property type="term" value="F:monooxygenase activity"/>
    <property type="evidence" value="ECO:0007669"/>
    <property type="project" value="UniProtKB-KW"/>
</dbReference>
<accession>A0A7I8BVS1</accession>
<dbReference type="PANTHER" id="PTHR33336">
    <property type="entry name" value="QUINOL MONOOXYGENASE YGIN-RELATED"/>
    <property type="match status" value="1"/>
</dbReference>
<keyword evidence="2" id="KW-0560">Oxidoreductase</keyword>
<dbReference type="InterPro" id="IPR011008">
    <property type="entry name" value="Dimeric_a/b-barrel"/>
</dbReference>
<organism evidence="2 3">
    <name type="scientific">Paraburkholderia largidicola</name>
    <dbReference type="NCBI Taxonomy" id="3014751"/>
    <lineage>
        <taxon>Bacteria</taxon>
        <taxon>Pseudomonadati</taxon>
        <taxon>Pseudomonadota</taxon>
        <taxon>Betaproteobacteria</taxon>
        <taxon>Burkholderiales</taxon>
        <taxon>Burkholderiaceae</taxon>
        <taxon>Paraburkholderia</taxon>
    </lineage>
</organism>
<dbReference type="Pfam" id="PF03992">
    <property type="entry name" value="ABM"/>
    <property type="match status" value="1"/>
</dbReference>
<dbReference type="InterPro" id="IPR050744">
    <property type="entry name" value="AI-2_Isomerase_LsrG"/>
</dbReference>
<dbReference type="EMBL" id="AP023176">
    <property type="protein sequence ID" value="BCF92752.1"/>
    <property type="molecule type" value="Genomic_DNA"/>
</dbReference>
<dbReference type="InterPro" id="IPR007138">
    <property type="entry name" value="ABM_dom"/>
</dbReference>
<dbReference type="Gene3D" id="3.30.70.100">
    <property type="match status" value="1"/>
</dbReference>
<protein>
    <submittedName>
        <fullName evidence="2">Antibiotic biosynthesis monooxygenase</fullName>
    </submittedName>
</protein>
<dbReference type="PANTHER" id="PTHR33336:SF15">
    <property type="entry name" value="ABM DOMAIN-CONTAINING PROTEIN"/>
    <property type="match status" value="1"/>
</dbReference>
<dbReference type="RefSeq" id="WP_180726281.1">
    <property type="nucleotide sequence ID" value="NZ_AP023176.1"/>
</dbReference>
<feature type="domain" description="ABM" evidence="1">
    <location>
        <begin position="2"/>
        <end position="94"/>
    </location>
</feature>
<evidence type="ECO:0000313" key="3">
    <source>
        <dbReference type="Proteomes" id="UP000510888"/>
    </source>
</evidence>
<evidence type="ECO:0000313" key="2">
    <source>
        <dbReference type="EMBL" id="BCF92752.1"/>
    </source>
</evidence>
<name>A0A7I8BVS1_9BURK</name>
<dbReference type="Proteomes" id="UP000510888">
    <property type="component" value="Plasmid PPGU16_p1"/>
</dbReference>
<dbReference type="SUPFAM" id="SSF54909">
    <property type="entry name" value="Dimeric alpha+beta barrel"/>
    <property type="match status" value="1"/>
</dbReference>